<dbReference type="RefSeq" id="WP_106365861.1">
    <property type="nucleotide sequence ID" value="NZ_PVTJ01000009.1"/>
</dbReference>
<organism evidence="1 2">
    <name type="scientific">Glycomyces artemisiae</name>
    <dbReference type="NCBI Taxonomy" id="1076443"/>
    <lineage>
        <taxon>Bacteria</taxon>
        <taxon>Bacillati</taxon>
        <taxon>Actinomycetota</taxon>
        <taxon>Actinomycetes</taxon>
        <taxon>Glycomycetales</taxon>
        <taxon>Glycomycetaceae</taxon>
        <taxon>Glycomyces</taxon>
    </lineage>
</organism>
<evidence type="ECO:0000313" key="2">
    <source>
        <dbReference type="Proteomes" id="UP000238176"/>
    </source>
</evidence>
<dbReference type="EMBL" id="PVTJ01000009">
    <property type="protein sequence ID" value="PRY56433.1"/>
    <property type="molecule type" value="Genomic_DNA"/>
</dbReference>
<protein>
    <recommendedName>
        <fullName evidence="3">Concanavalin A-like lectin/glucanase superfamily protein</fullName>
    </recommendedName>
</protein>
<comment type="caution">
    <text evidence="1">The sequence shown here is derived from an EMBL/GenBank/DDBJ whole genome shotgun (WGS) entry which is preliminary data.</text>
</comment>
<dbReference type="Proteomes" id="UP000238176">
    <property type="component" value="Unassembled WGS sequence"/>
</dbReference>
<gene>
    <name evidence="1" type="ORF">B0I28_10982</name>
</gene>
<evidence type="ECO:0008006" key="3">
    <source>
        <dbReference type="Google" id="ProtNLM"/>
    </source>
</evidence>
<name>A0A2T0UET6_9ACTN</name>
<keyword evidence="2" id="KW-1185">Reference proteome</keyword>
<evidence type="ECO:0000313" key="1">
    <source>
        <dbReference type="EMBL" id="PRY56433.1"/>
    </source>
</evidence>
<sequence>MTIPLQFRIEIALGADINGDPTGWTWTDITDRVLVVDGAKITIRRGRRSDSGAVTAANATFILDNDDGAFETDNPLSPYYPLLDVNTPVQISVSPDSGSSWYARFAGYLTKLPTRWLGAGAAISRITVTAESILRRLSQEDAASPLERTAPALLSGRCLEYWSMQDGQYATQCASHFAGGIPMTVTGSLDLGRSTPPPGSTATAMSDYEFMAARPPSATGTVRPYTNTGAWSVHGIFRIEQEAPFELVLMECDLAKAEGSAQPDKIRLVVDDEVLSLEAYREDDTLLGSMSTGIVASRAPNDGEWHAITVRAAQSGSDVLARIRYEGATYTLTLTGKTLGPIRRVAFPSTRITTAPKTLSVGHLAVYDHELTTVLQDRVAQAMRAYPREQANARIGRTDTESALMYQVQVFSGVSSMVELLGEQPHANSLGILADAAEADGGILFEPADFADGSLRYYSRAFINGLANAAPAVVIPQRILADLDKNDDDYLLSTQVTAAGAGSSVTAAVSPVQNATAISVNVADGDRLPDMAGWALYQGTRKGGRFPSTKVNMHEASTFLMYDWLNSDLGDRIALDDPPPHAGDVDMILEGYTETIDLYDWVLDLYGSPASRYQIADLDDTTRGRMDTAGSRLVNAVTAAATALEVETHEGSEWSTAASGFDVGVGGERMAVTSVAAAFSDTFTRSVSNGWGTSTSGHAWSLTGGLASDYSVNGTRGLISLGAVNSLRSTYIAGLAVADIDRTFTVRVPVIPTGAGIQVRSMVRWDVAVGTYYMPQIQIETSSAVTATIRKSVAGVNTTLRSKVLGVTHTATTDYRLRVRTEGSWIYFKVWTTAQAEPTQWTDAAWDTDITTAGAWGVRAALLTGNTNSLPVVIQVDNDTTANPQRFTVTRAVNNIPKDHSAGAELTLSQPNHLGL</sequence>
<dbReference type="OrthoDB" id="3304698at2"/>
<proteinExistence type="predicted"/>
<accession>A0A2T0UET6</accession>
<reference evidence="1 2" key="1">
    <citation type="submission" date="2018-03" db="EMBL/GenBank/DDBJ databases">
        <title>Genomic Encyclopedia of Type Strains, Phase III (KMG-III): the genomes of soil and plant-associated and newly described type strains.</title>
        <authorList>
            <person name="Whitman W."/>
        </authorList>
    </citation>
    <scope>NUCLEOTIDE SEQUENCE [LARGE SCALE GENOMIC DNA]</scope>
    <source>
        <strain evidence="1 2">CGMCC 4.7067</strain>
    </source>
</reference>
<dbReference type="AlphaFoldDB" id="A0A2T0UET6"/>